<feature type="compositionally biased region" description="Basic and acidic residues" evidence="3">
    <location>
        <begin position="239"/>
        <end position="255"/>
    </location>
</feature>
<dbReference type="FunFam" id="2.60.40.150:FF:000202">
    <property type="entry name" value="Uncharacterized protein, isoform B"/>
    <property type="match status" value="1"/>
</dbReference>
<reference evidence="4" key="1">
    <citation type="submission" date="2022-08" db="UniProtKB">
        <authorList>
            <consortium name="EnsemblMetazoa"/>
        </authorList>
    </citation>
    <scope>IDENTIFICATION</scope>
    <source>
        <strain evidence="4">Israel</strain>
    </source>
</reference>
<dbReference type="EMBL" id="AJVK01061755">
    <property type="status" value="NOT_ANNOTATED_CDS"/>
    <property type="molecule type" value="Genomic_DNA"/>
</dbReference>
<dbReference type="GO" id="GO:0048167">
    <property type="term" value="P:regulation of synaptic plasticity"/>
    <property type="evidence" value="ECO:0007669"/>
    <property type="project" value="TreeGrafter"/>
</dbReference>
<evidence type="ECO:0000313" key="5">
    <source>
        <dbReference type="Proteomes" id="UP000092462"/>
    </source>
</evidence>
<dbReference type="PROSITE" id="PS50004">
    <property type="entry name" value="C2"/>
    <property type="match status" value="1"/>
</dbReference>
<dbReference type="Proteomes" id="UP000092462">
    <property type="component" value="Unassembled WGS sequence"/>
</dbReference>
<evidence type="ECO:0000256" key="2">
    <source>
        <dbReference type="ARBA" id="ARBA00034103"/>
    </source>
</evidence>
<sequence length="309" mass="34881">MRESQVSGRVQLQVWYHGERKELVVSLMAADDLAPRDEFCGFGSLPEAYAKVRILPRTSDGYIAQTEVSAPTQNPIWNATLTFASITEKELTGRVLEIALWDLIPYGESVFLGECSVDIEKAFLEDRAIWYRLQDPKHIRASMYGSSSNINRSAFASPRGSICGDLQRLHHRSAAGSRDSIKRSVSEDVDYIGTSFLHPNHAWVPGSRRGSSQSETLEVEVYQLVKDFSKSLPGSRRSSFQDRDGNPLPESESHHSSHGHLRTSRRSSSVHHYDPEDLILEGRNVRYTVDKYGASKSIKQSRMYFDRSK</sequence>
<dbReference type="Pfam" id="PF00168">
    <property type="entry name" value="C2"/>
    <property type="match status" value="1"/>
</dbReference>
<comment type="subcellular location">
    <subcellularLocation>
        <location evidence="2">Synapse</location>
    </subcellularLocation>
</comment>
<dbReference type="GO" id="GO:0048791">
    <property type="term" value="P:calcium ion-regulated exocytosis of neurotransmitter"/>
    <property type="evidence" value="ECO:0007669"/>
    <property type="project" value="TreeGrafter"/>
</dbReference>
<accession>A0A1B0DI05</accession>
<dbReference type="SUPFAM" id="SSF49562">
    <property type="entry name" value="C2 domain (Calcium/lipid-binding domain, CaLB)"/>
    <property type="match status" value="1"/>
</dbReference>
<name>A0A1B0DI05_PHLPP</name>
<organism evidence="4 5">
    <name type="scientific">Phlebotomus papatasi</name>
    <name type="common">Sandfly</name>
    <dbReference type="NCBI Taxonomy" id="29031"/>
    <lineage>
        <taxon>Eukaryota</taxon>
        <taxon>Metazoa</taxon>
        <taxon>Ecdysozoa</taxon>
        <taxon>Arthropoda</taxon>
        <taxon>Hexapoda</taxon>
        <taxon>Insecta</taxon>
        <taxon>Pterygota</taxon>
        <taxon>Neoptera</taxon>
        <taxon>Endopterygota</taxon>
        <taxon>Diptera</taxon>
        <taxon>Nematocera</taxon>
        <taxon>Psychodoidea</taxon>
        <taxon>Psychodidae</taxon>
        <taxon>Phlebotomus</taxon>
        <taxon>Phlebotomus</taxon>
    </lineage>
</organism>
<protein>
    <submittedName>
        <fullName evidence="4">Uncharacterized protein</fullName>
    </submittedName>
</protein>
<dbReference type="GO" id="GO:0044325">
    <property type="term" value="F:transmembrane transporter binding"/>
    <property type="evidence" value="ECO:0007669"/>
    <property type="project" value="TreeGrafter"/>
</dbReference>
<dbReference type="EnsemblMetazoa" id="PPAI007789-RA">
    <property type="protein sequence ID" value="PPAI007789-PA"/>
    <property type="gene ID" value="PPAI007789"/>
</dbReference>
<dbReference type="GO" id="GO:0048788">
    <property type="term" value="C:cytoskeleton of presynaptic active zone"/>
    <property type="evidence" value="ECO:0007669"/>
    <property type="project" value="TreeGrafter"/>
</dbReference>
<dbReference type="GO" id="GO:0031267">
    <property type="term" value="F:small GTPase binding"/>
    <property type="evidence" value="ECO:0007669"/>
    <property type="project" value="InterPro"/>
</dbReference>
<feature type="region of interest" description="Disordered" evidence="3">
    <location>
        <begin position="231"/>
        <end position="275"/>
    </location>
</feature>
<dbReference type="InterPro" id="IPR035892">
    <property type="entry name" value="C2_domain_sf"/>
</dbReference>
<evidence type="ECO:0000313" key="4">
    <source>
        <dbReference type="EnsemblMetazoa" id="PPAI007789-PA"/>
    </source>
</evidence>
<dbReference type="PANTHER" id="PTHR12157">
    <property type="entry name" value="REGULATING SYNAPTIC MEMBRANE EXOCYTOSIS PROTEIN"/>
    <property type="match status" value="1"/>
</dbReference>
<keyword evidence="5" id="KW-1185">Reference proteome</keyword>
<dbReference type="VEuPathDB" id="VectorBase:PPAPM1_012434"/>
<dbReference type="GO" id="GO:0042734">
    <property type="term" value="C:presynaptic membrane"/>
    <property type="evidence" value="ECO:0007669"/>
    <property type="project" value="TreeGrafter"/>
</dbReference>
<dbReference type="Gene3D" id="2.60.40.150">
    <property type="entry name" value="C2 domain"/>
    <property type="match status" value="1"/>
</dbReference>
<dbReference type="VEuPathDB" id="VectorBase:PPAI007789"/>
<keyword evidence="1" id="KW-0770">Synapse</keyword>
<dbReference type="InterPro" id="IPR039032">
    <property type="entry name" value="Rim-like"/>
</dbReference>
<dbReference type="PANTHER" id="PTHR12157:SF24">
    <property type="entry name" value="FIFE, ISOFORM D"/>
    <property type="match status" value="1"/>
</dbReference>
<evidence type="ECO:0000256" key="3">
    <source>
        <dbReference type="SAM" id="MobiDB-lite"/>
    </source>
</evidence>
<feature type="compositionally biased region" description="Basic residues" evidence="3">
    <location>
        <begin position="256"/>
        <end position="269"/>
    </location>
</feature>
<dbReference type="InterPro" id="IPR000008">
    <property type="entry name" value="C2_dom"/>
</dbReference>
<dbReference type="GO" id="GO:0042391">
    <property type="term" value="P:regulation of membrane potential"/>
    <property type="evidence" value="ECO:0007669"/>
    <property type="project" value="TreeGrafter"/>
</dbReference>
<dbReference type="SMART" id="SM00239">
    <property type="entry name" value="C2"/>
    <property type="match status" value="1"/>
</dbReference>
<dbReference type="AlphaFoldDB" id="A0A1B0DI05"/>
<evidence type="ECO:0000256" key="1">
    <source>
        <dbReference type="ARBA" id="ARBA00023018"/>
    </source>
</evidence>
<dbReference type="GO" id="GO:0050806">
    <property type="term" value="P:positive regulation of synaptic transmission"/>
    <property type="evidence" value="ECO:0007669"/>
    <property type="project" value="TreeGrafter"/>
</dbReference>
<proteinExistence type="predicted"/>